<dbReference type="Gene3D" id="3.90.1300.10">
    <property type="entry name" value="Amidase signature (AS) domain"/>
    <property type="match status" value="1"/>
</dbReference>
<dbReference type="Proteomes" id="UP001642405">
    <property type="component" value="Unassembled WGS sequence"/>
</dbReference>
<dbReference type="Pfam" id="PF01425">
    <property type="entry name" value="Amidase"/>
    <property type="match status" value="1"/>
</dbReference>
<dbReference type="EMBL" id="CAWUHB010000071">
    <property type="protein sequence ID" value="CAK7233157.1"/>
    <property type="molecule type" value="Genomic_DNA"/>
</dbReference>
<sequence>MASVTGSPEPPSSATIPPLKSLTLAQIAHGLETGAFTVVQLIQAHLDQIARFNGELRAVLQVNPNALVVAQALDAELADSGHRQMRALHGVPLLVKDNIVTGEPALEATAGSLALLGAKPARENAAVTRLCEAGCVLLGTTNCSEWANFRSRPSDSGWSARGGQTYGAYHERQDPFGSSSGSGVAVDMGFGVLALGTETAGSIISPAMQNNVVGLKPTTGLVSRDAVIPISPAQDTLGPMACTVADAATMLTFMAGQDEHDPKTAEIPMETIPDYGAATKAGASAPLSIRIGIPRNALEGINSTILKAFETRVVAPLQKLSGVTVIDCAFPGFMRFKGLTGEETTNYMAGEFHDALPAYLATLVANPQNIDGFETLCTQCHTGLAYI</sequence>
<evidence type="ECO:0000259" key="1">
    <source>
        <dbReference type="Pfam" id="PF01425"/>
    </source>
</evidence>
<reference evidence="2 3" key="1">
    <citation type="submission" date="2024-01" db="EMBL/GenBank/DDBJ databases">
        <authorList>
            <person name="Allen C."/>
            <person name="Tagirdzhanova G."/>
        </authorList>
    </citation>
    <scope>NUCLEOTIDE SEQUENCE [LARGE SCALE GENOMIC DNA]</scope>
</reference>
<organism evidence="2 3">
    <name type="scientific">Sporothrix curviconia</name>
    <dbReference type="NCBI Taxonomy" id="1260050"/>
    <lineage>
        <taxon>Eukaryota</taxon>
        <taxon>Fungi</taxon>
        <taxon>Dikarya</taxon>
        <taxon>Ascomycota</taxon>
        <taxon>Pezizomycotina</taxon>
        <taxon>Sordariomycetes</taxon>
        <taxon>Sordariomycetidae</taxon>
        <taxon>Ophiostomatales</taxon>
        <taxon>Ophiostomataceae</taxon>
        <taxon>Sporothrix</taxon>
    </lineage>
</organism>
<dbReference type="InterPro" id="IPR036928">
    <property type="entry name" value="AS_sf"/>
</dbReference>
<dbReference type="PANTHER" id="PTHR42678">
    <property type="entry name" value="AMIDASE"/>
    <property type="match status" value="1"/>
</dbReference>
<keyword evidence="3" id="KW-1185">Reference proteome</keyword>
<evidence type="ECO:0000313" key="3">
    <source>
        <dbReference type="Proteomes" id="UP001642405"/>
    </source>
</evidence>
<evidence type="ECO:0000313" key="2">
    <source>
        <dbReference type="EMBL" id="CAK7233157.1"/>
    </source>
</evidence>
<comment type="caution">
    <text evidence="2">The sequence shown here is derived from an EMBL/GenBank/DDBJ whole genome shotgun (WGS) entry which is preliminary data.</text>
</comment>
<gene>
    <name evidence="2" type="ORF">SCUCBS95973_008499</name>
</gene>
<protein>
    <recommendedName>
        <fullName evidence="1">Amidase domain-containing protein</fullName>
    </recommendedName>
</protein>
<proteinExistence type="predicted"/>
<dbReference type="InterPro" id="IPR023631">
    <property type="entry name" value="Amidase_dom"/>
</dbReference>
<dbReference type="PANTHER" id="PTHR42678:SF34">
    <property type="entry name" value="OS04G0183300 PROTEIN"/>
    <property type="match status" value="1"/>
</dbReference>
<accession>A0ABP0CM25</accession>
<feature type="domain" description="Amidase" evidence="1">
    <location>
        <begin position="41"/>
        <end position="332"/>
    </location>
</feature>
<name>A0ABP0CM25_9PEZI</name>
<dbReference type="SUPFAM" id="SSF75304">
    <property type="entry name" value="Amidase signature (AS) enzymes"/>
    <property type="match status" value="1"/>
</dbReference>